<feature type="domain" description="Transposase IS204/IS1001/IS1096/IS1165 helix-turn-helix" evidence="2">
    <location>
        <begin position="94"/>
        <end position="142"/>
    </location>
</feature>
<feature type="domain" description="Transposase IS204/IS1001/IS1096/IS1165 DDE" evidence="1">
    <location>
        <begin position="160"/>
        <end position="400"/>
    </location>
</feature>
<dbReference type="InterPro" id="IPR032877">
    <property type="entry name" value="Transposase_HTH"/>
</dbReference>
<dbReference type="InterPro" id="IPR047951">
    <property type="entry name" value="Transpos_ISL3"/>
</dbReference>
<dbReference type="PANTHER" id="PTHR33498:SF1">
    <property type="entry name" value="TRANSPOSASE FOR INSERTION SEQUENCE ELEMENT IS1557"/>
    <property type="match status" value="1"/>
</dbReference>
<dbReference type="InterPro" id="IPR029261">
    <property type="entry name" value="Transposase_Znf"/>
</dbReference>
<keyword evidence="5" id="KW-1185">Reference proteome</keyword>
<accession>A0A087DZS6</accession>
<organism evidence="4 5">
    <name type="scientific">Bifidobacterium stellenboschense</name>
    <dbReference type="NCBI Taxonomy" id="762211"/>
    <lineage>
        <taxon>Bacteria</taxon>
        <taxon>Bacillati</taxon>
        <taxon>Actinomycetota</taxon>
        <taxon>Actinomycetes</taxon>
        <taxon>Bifidobacteriales</taxon>
        <taxon>Bifidobacteriaceae</taxon>
        <taxon>Bifidobacterium</taxon>
    </lineage>
</organism>
<dbReference type="Pfam" id="PF13542">
    <property type="entry name" value="HTH_Tnp_ISL3"/>
    <property type="match status" value="1"/>
</dbReference>
<dbReference type="Proteomes" id="UP000029004">
    <property type="component" value="Unassembled WGS sequence"/>
</dbReference>
<evidence type="ECO:0000259" key="2">
    <source>
        <dbReference type="Pfam" id="PF13542"/>
    </source>
</evidence>
<feature type="domain" description="Transposase IS204/IS1001/IS1096/IS1165 zinc-finger" evidence="3">
    <location>
        <begin position="44"/>
        <end position="88"/>
    </location>
</feature>
<evidence type="ECO:0000313" key="4">
    <source>
        <dbReference type="EMBL" id="KFJ01027.1"/>
    </source>
</evidence>
<proteinExistence type="predicted"/>
<dbReference type="AlphaFoldDB" id="A0A087DZS6"/>
<dbReference type="Pfam" id="PF01610">
    <property type="entry name" value="DDE_Tnp_ISL3"/>
    <property type="match status" value="1"/>
</dbReference>
<protein>
    <recommendedName>
        <fullName evidence="6">Transposase</fullName>
    </recommendedName>
</protein>
<comment type="caution">
    <text evidence="4">The sequence shown here is derived from an EMBL/GenBank/DDBJ whole genome shotgun (WGS) entry which is preliminary data.</text>
</comment>
<name>A0A087DZS6_9BIFI</name>
<gene>
    <name evidence="4" type="ORF">BSTEL_0440</name>
</gene>
<dbReference type="eggNOG" id="COG3464">
    <property type="taxonomic scope" value="Bacteria"/>
</dbReference>
<dbReference type="NCBIfam" id="NF033550">
    <property type="entry name" value="transpos_ISL3"/>
    <property type="match status" value="1"/>
</dbReference>
<dbReference type="STRING" id="762211.BSTEL_0440"/>
<dbReference type="RefSeq" id="WP_238567602.1">
    <property type="nucleotide sequence ID" value="NZ_JGZP01000004.1"/>
</dbReference>
<evidence type="ECO:0000259" key="1">
    <source>
        <dbReference type="Pfam" id="PF01610"/>
    </source>
</evidence>
<sequence length="418" mass="47893">MNSIFNQLLNVKGTVVEDARIVDSPLRPTPVLEIRVRPRRGMLRCSRCGRRRRGYDQGGGARRWRHQDFGCWRVELVASMPRVDCPKCGVVVARVPWAEPGSRFTRDFETECAWLMTVADQKTVSGFLHIAWRTAGDIAHRVAERLKASMPSPFDGLTAIGVDETSYRKGHTYLTVVVDHERRRVIWAHDGYGKDVFDLFFKALAPEQRASIRVVTGDGARWIDSCVAEHCPNAERVLDGFHIVSWTTGALDRVRKRLWNDARRAGDEETTKRMRGVKYAVLKNPDDLTDKQSEAFDALRNTDPKGQLYRAWRLKELLGTLLRHPLDRACGELNHWVFRASRSRIPEIVELARKIRRRRPDILRTIELGYSNARLEAFNNRIKVTIRMAYGFHHVTNLIALVMLRCGGLDIHLPTPTI</sequence>
<dbReference type="Pfam" id="PF14690">
    <property type="entry name" value="Zn_ribbon_ISL3"/>
    <property type="match status" value="1"/>
</dbReference>
<evidence type="ECO:0000313" key="5">
    <source>
        <dbReference type="Proteomes" id="UP000029004"/>
    </source>
</evidence>
<evidence type="ECO:0008006" key="6">
    <source>
        <dbReference type="Google" id="ProtNLM"/>
    </source>
</evidence>
<reference evidence="4 5" key="1">
    <citation type="submission" date="2014-03" db="EMBL/GenBank/DDBJ databases">
        <title>Genomics of Bifidobacteria.</title>
        <authorList>
            <person name="Ventura M."/>
            <person name="Milani C."/>
            <person name="Lugli G.A."/>
        </authorList>
    </citation>
    <scope>NUCLEOTIDE SEQUENCE [LARGE SCALE GENOMIC DNA]</scope>
    <source>
        <strain evidence="4 5">DSM 23968</strain>
    </source>
</reference>
<dbReference type="PANTHER" id="PTHR33498">
    <property type="entry name" value="TRANSPOSASE FOR INSERTION SEQUENCE ELEMENT IS1557"/>
    <property type="match status" value="1"/>
</dbReference>
<dbReference type="EMBL" id="JGZP01000004">
    <property type="protein sequence ID" value="KFJ01027.1"/>
    <property type="molecule type" value="Genomic_DNA"/>
</dbReference>
<dbReference type="InterPro" id="IPR002560">
    <property type="entry name" value="Transposase_DDE"/>
</dbReference>
<evidence type="ECO:0000259" key="3">
    <source>
        <dbReference type="Pfam" id="PF14690"/>
    </source>
</evidence>